<dbReference type="OrthoDB" id="115435at2759"/>
<comment type="similarity">
    <text evidence="1">Belongs to the PNMA family.</text>
</comment>
<feature type="domain" description="Paraneoplastic antigen Ma-like C-terminal" evidence="3">
    <location>
        <begin position="156"/>
        <end position="316"/>
    </location>
</feature>
<accession>A0A6P3G0Q9</accession>
<organism evidence="5 6">
    <name type="scientific">Octodon degus</name>
    <name type="common">Degu</name>
    <name type="synonym">Sciurus degus</name>
    <dbReference type="NCBI Taxonomy" id="10160"/>
    <lineage>
        <taxon>Eukaryota</taxon>
        <taxon>Metazoa</taxon>
        <taxon>Chordata</taxon>
        <taxon>Craniata</taxon>
        <taxon>Vertebrata</taxon>
        <taxon>Euteleostomi</taxon>
        <taxon>Mammalia</taxon>
        <taxon>Eutheria</taxon>
        <taxon>Euarchontoglires</taxon>
        <taxon>Glires</taxon>
        <taxon>Rodentia</taxon>
        <taxon>Hystricomorpha</taxon>
        <taxon>Octodontidae</taxon>
        <taxon>Octodon</taxon>
    </lineage>
</organism>
<gene>
    <name evidence="6" type="primary">LOC101577589</name>
</gene>
<dbReference type="InParanoid" id="A0A6P3G0Q9"/>
<feature type="compositionally biased region" description="Low complexity" evidence="2">
    <location>
        <begin position="352"/>
        <end position="363"/>
    </location>
</feature>
<evidence type="ECO:0000313" key="5">
    <source>
        <dbReference type="Proteomes" id="UP000515203"/>
    </source>
</evidence>
<feature type="compositionally biased region" description="Basic residues" evidence="2">
    <location>
        <begin position="385"/>
        <end position="395"/>
    </location>
</feature>
<dbReference type="PANTHER" id="PTHR23095:SF4">
    <property type="entry name" value="PARANEOPLASTIC ANTIGEN-LIKE PROTEIN 5"/>
    <property type="match status" value="1"/>
</dbReference>
<dbReference type="AlphaFoldDB" id="A0A6P3G0Q9"/>
<dbReference type="InterPro" id="IPR048271">
    <property type="entry name" value="PNMA_N"/>
</dbReference>
<feature type="compositionally biased region" description="Basic and acidic residues" evidence="2">
    <location>
        <begin position="326"/>
        <end position="351"/>
    </location>
</feature>
<dbReference type="InterPro" id="IPR026523">
    <property type="entry name" value="PNMA"/>
</dbReference>
<dbReference type="Pfam" id="PF20846">
    <property type="entry name" value="PNMA_N"/>
    <property type="match status" value="1"/>
</dbReference>
<dbReference type="RefSeq" id="XP_004648873.1">
    <property type="nucleotide sequence ID" value="XM_004648816.1"/>
</dbReference>
<dbReference type="InterPro" id="IPR048270">
    <property type="entry name" value="PNMA_C"/>
</dbReference>
<evidence type="ECO:0000313" key="6">
    <source>
        <dbReference type="RefSeq" id="XP_004648873.1"/>
    </source>
</evidence>
<protein>
    <submittedName>
        <fullName evidence="6">Paraneoplastic antigen-like protein 5</fullName>
    </submittedName>
</protein>
<sequence length="439" mass="48716">MAVQLLQDWCKGMDMDPKKALLIVGIPVQCSEAEIKETLRAGLHLLSTYRLVGRIFRREDNAKAILIQLADPVHYPVIPSCVAGTGGAWEVVAQPRSSDEEFLSRLKYFLKDEGRRMEDVARSLGFSALSGEDVGAGPVGEKPRREAGWYRKPKVFSGSPSPGPGEEAFEAWLEQATELLQLWQVSEAEKLRRLLESLRGPALSAVRVLRAQNHSISVGQCLDALREIYGSREHPETEKSMFLQTCQTSEETVCAFLLRIEPLLQKVARHSPFLGQSTDSVRLKHVLTRASMPAAFRSKLELLDQQGSPPTFLELVKLVREQEAWENTEARKREKQKQEERSLRASGRQEEAQAGGPVAQGPALEEPVATARSDLAESRAQIMRRGIRSTRKRPRLLSTQDKGEDSHSRCAGLWLEGRAGIGEESGNGRRAGASSLPKP</sequence>
<evidence type="ECO:0000256" key="2">
    <source>
        <dbReference type="SAM" id="MobiDB-lite"/>
    </source>
</evidence>
<dbReference type="PANTHER" id="PTHR23095">
    <property type="entry name" value="PARANEOPLASTIC ANTIGEN"/>
    <property type="match status" value="1"/>
</dbReference>
<proteinExistence type="inferred from homology"/>
<name>A0A6P3G0Q9_OCTDE</name>
<feature type="domain" description="Paraneoplastic antigen Ma-like N-terminal" evidence="4">
    <location>
        <begin position="1"/>
        <end position="92"/>
    </location>
</feature>
<reference evidence="6" key="1">
    <citation type="submission" date="2025-08" db="UniProtKB">
        <authorList>
            <consortium name="RefSeq"/>
        </authorList>
    </citation>
    <scope>IDENTIFICATION</scope>
</reference>
<feature type="region of interest" description="Disordered" evidence="2">
    <location>
        <begin position="326"/>
        <end position="364"/>
    </location>
</feature>
<evidence type="ECO:0000259" key="4">
    <source>
        <dbReference type="Pfam" id="PF20846"/>
    </source>
</evidence>
<feature type="region of interest" description="Disordered" evidence="2">
    <location>
        <begin position="383"/>
        <end position="439"/>
    </location>
</feature>
<dbReference type="Proteomes" id="UP000515203">
    <property type="component" value="Unplaced"/>
</dbReference>
<keyword evidence="5" id="KW-1185">Reference proteome</keyword>
<dbReference type="FunCoup" id="A0A6P3G0Q9">
    <property type="interactions" value="23"/>
</dbReference>
<dbReference type="GeneID" id="101577589"/>
<evidence type="ECO:0000259" key="3">
    <source>
        <dbReference type="Pfam" id="PF14893"/>
    </source>
</evidence>
<evidence type="ECO:0000256" key="1">
    <source>
        <dbReference type="ARBA" id="ARBA00007024"/>
    </source>
</evidence>
<dbReference type="Pfam" id="PF14893">
    <property type="entry name" value="PNMA"/>
    <property type="match status" value="1"/>
</dbReference>